<gene>
    <name evidence="2" type="ORF">IAC53_02305</name>
</gene>
<keyword evidence="1" id="KW-0812">Transmembrane</keyword>
<organism evidence="2 3">
    <name type="scientific">Candidatus Fimenecus excrementigallinarum</name>
    <dbReference type="NCBI Taxonomy" id="2840816"/>
    <lineage>
        <taxon>Bacteria</taxon>
        <taxon>Bacillati</taxon>
        <taxon>Bacillota</taxon>
        <taxon>Clostridia</taxon>
        <taxon>Candidatus Fimenecus</taxon>
    </lineage>
</organism>
<evidence type="ECO:0000313" key="3">
    <source>
        <dbReference type="Proteomes" id="UP000824071"/>
    </source>
</evidence>
<dbReference type="EMBL" id="DVMW01000020">
    <property type="protein sequence ID" value="HIU35427.1"/>
    <property type="molecule type" value="Genomic_DNA"/>
</dbReference>
<evidence type="ECO:0000313" key="2">
    <source>
        <dbReference type="EMBL" id="HIU35427.1"/>
    </source>
</evidence>
<dbReference type="AlphaFoldDB" id="A0A9D1LE76"/>
<accession>A0A9D1LE76</accession>
<feature type="transmembrane region" description="Helical" evidence="1">
    <location>
        <begin position="140"/>
        <end position="169"/>
    </location>
</feature>
<protein>
    <submittedName>
        <fullName evidence="2">DUF1700 domain-containing protein</fullName>
    </submittedName>
</protein>
<reference evidence="2" key="1">
    <citation type="submission" date="2020-10" db="EMBL/GenBank/DDBJ databases">
        <authorList>
            <person name="Gilroy R."/>
        </authorList>
    </citation>
    <scope>NUCLEOTIDE SEQUENCE</scope>
    <source>
        <strain evidence="2">ChiGjej1B1-19959</strain>
    </source>
</reference>
<dbReference type="Pfam" id="PF22564">
    <property type="entry name" value="HAAS"/>
    <property type="match status" value="1"/>
</dbReference>
<feature type="transmembrane region" description="Helical" evidence="1">
    <location>
        <begin position="112"/>
        <end position="134"/>
    </location>
</feature>
<comment type="caution">
    <text evidence="2">The sequence shown here is derived from an EMBL/GenBank/DDBJ whole genome shotgun (WGS) entry which is preliminary data.</text>
</comment>
<evidence type="ECO:0000256" key="1">
    <source>
        <dbReference type="SAM" id="Phobius"/>
    </source>
</evidence>
<name>A0A9D1LE76_9FIRM</name>
<dbReference type="Proteomes" id="UP000824071">
    <property type="component" value="Unassembled WGS sequence"/>
</dbReference>
<keyword evidence="1" id="KW-0472">Membrane</keyword>
<proteinExistence type="predicted"/>
<keyword evidence="1" id="KW-1133">Transmembrane helix</keyword>
<reference evidence="2" key="2">
    <citation type="journal article" date="2021" name="PeerJ">
        <title>Extensive microbial diversity within the chicken gut microbiome revealed by metagenomics and culture.</title>
        <authorList>
            <person name="Gilroy R."/>
            <person name="Ravi A."/>
            <person name="Getino M."/>
            <person name="Pursley I."/>
            <person name="Horton D.L."/>
            <person name="Alikhan N.F."/>
            <person name="Baker D."/>
            <person name="Gharbi K."/>
            <person name="Hall N."/>
            <person name="Watson M."/>
            <person name="Adriaenssens E.M."/>
            <person name="Foster-Nyarko E."/>
            <person name="Jarju S."/>
            <person name="Secka A."/>
            <person name="Antonio M."/>
            <person name="Oren A."/>
            <person name="Chaudhuri R.R."/>
            <person name="La Ragione R."/>
            <person name="Hildebrand F."/>
            <person name="Pallen M.J."/>
        </authorList>
    </citation>
    <scope>NUCLEOTIDE SEQUENCE</scope>
    <source>
        <strain evidence="2">ChiGjej1B1-19959</strain>
    </source>
</reference>
<sequence>MTKQEFLQRLEAHLRTLDDAERADILSDFEEHFEGGAESGKTEAEICAELGDPYACARAYLHQNAGSPPAGQAGAVHQPASPTPAPQPGRVISAPILAEKPAEKPGKWARTLWAVFFFALVLLSLAAFPTFAVLMLSPFIVLLVAVFAVAAFPSGLMAAFLASLCIFLFTAGLQGFIELTWLLKYAYKRAGF</sequence>